<comment type="caution">
    <text evidence="6">The sequence shown here is derived from an EMBL/GenBank/DDBJ whole genome shotgun (WGS) entry which is preliminary data.</text>
</comment>
<dbReference type="Proteomes" id="UP001626550">
    <property type="component" value="Unassembled WGS sequence"/>
</dbReference>
<evidence type="ECO:0000256" key="4">
    <source>
        <dbReference type="ARBA" id="ARBA00023136"/>
    </source>
</evidence>
<evidence type="ECO:0000256" key="1">
    <source>
        <dbReference type="ARBA" id="ARBA00004141"/>
    </source>
</evidence>
<organism evidence="6 7">
    <name type="scientific">Cichlidogyrus casuarinus</name>
    <dbReference type="NCBI Taxonomy" id="1844966"/>
    <lineage>
        <taxon>Eukaryota</taxon>
        <taxon>Metazoa</taxon>
        <taxon>Spiralia</taxon>
        <taxon>Lophotrochozoa</taxon>
        <taxon>Platyhelminthes</taxon>
        <taxon>Monogenea</taxon>
        <taxon>Monopisthocotylea</taxon>
        <taxon>Dactylogyridea</taxon>
        <taxon>Ancyrocephalidae</taxon>
        <taxon>Cichlidogyrus</taxon>
    </lineage>
</organism>
<keyword evidence="3" id="KW-1133">Transmembrane helix</keyword>
<keyword evidence="4" id="KW-0472">Membrane</keyword>
<evidence type="ECO:0000259" key="5">
    <source>
        <dbReference type="PROSITE" id="PS50261"/>
    </source>
</evidence>
<dbReference type="EMBL" id="JBJKFK010000072">
    <property type="protein sequence ID" value="KAL3320165.1"/>
    <property type="molecule type" value="Genomic_DNA"/>
</dbReference>
<dbReference type="GO" id="GO:0016020">
    <property type="term" value="C:membrane"/>
    <property type="evidence" value="ECO:0007669"/>
    <property type="project" value="UniProtKB-SubCell"/>
</dbReference>
<dbReference type="InterPro" id="IPR017981">
    <property type="entry name" value="GPCR_2-like_7TM"/>
</dbReference>
<evidence type="ECO:0000256" key="3">
    <source>
        <dbReference type="ARBA" id="ARBA00022989"/>
    </source>
</evidence>
<feature type="non-terminal residue" evidence="6">
    <location>
        <position position="1"/>
    </location>
</feature>
<protein>
    <recommendedName>
        <fullName evidence="5">G-protein coupled receptors family 2 profile 2 domain-containing protein</fullName>
    </recommendedName>
</protein>
<keyword evidence="2" id="KW-0812">Transmembrane</keyword>
<gene>
    <name evidence="6" type="ORF">Ciccas_001166</name>
</gene>
<accession>A0ABD2QL48</accession>
<dbReference type="InterPro" id="IPR050332">
    <property type="entry name" value="GPCR_2"/>
</dbReference>
<evidence type="ECO:0000313" key="6">
    <source>
        <dbReference type="EMBL" id="KAL3320165.1"/>
    </source>
</evidence>
<dbReference type="PROSITE" id="PS50261">
    <property type="entry name" value="G_PROTEIN_RECEP_F2_4"/>
    <property type="match status" value="1"/>
</dbReference>
<proteinExistence type="predicted"/>
<reference evidence="6 7" key="1">
    <citation type="submission" date="2024-11" db="EMBL/GenBank/DDBJ databases">
        <title>Adaptive evolution of stress response genes in parasites aligns with host niche diversity.</title>
        <authorList>
            <person name="Hahn C."/>
            <person name="Resl P."/>
        </authorList>
    </citation>
    <scope>NUCLEOTIDE SEQUENCE [LARGE SCALE GENOMIC DNA]</scope>
    <source>
        <strain evidence="6">EGGRZ-B1_66</strain>
        <tissue evidence="6">Body</tissue>
    </source>
</reference>
<dbReference type="PRINTS" id="PR00249">
    <property type="entry name" value="GPCRSECRETIN"/>
</dbReference>
<dbReference type="AlphaFoldDB" id="A0ABD2QL48"/>
<sequence>RLMCARNKMHLNLFFALMLRASSNIFLDSIFSDIKHVIVTRVMVTIWIFGIQSTYTWVFIEALFLHNTVIVHTMSDRKISVLAYILLGW</sequence>
<name>A0ABD2QL48_9PLAT</name>
<feature type="domain" description="G-protein coupled receptors family 2 profile 2" evidence="5">
    <location>
        <begin position="1"/>
        <end position="89"/>
    </location>
</feature>
<dbReference type="InterPro" id="IPR000832">
    <property type="entry name" value="GPCR_2_secretin-like"/>
</dbReference>
<dbReference type="PANTHER" id="PTHR45620">
    <property type="entry name" value="PDF RECEPTOR-LIKE PROTEIN-RELATED"/>
    <property type="match status" value="1"/>
</dbReference>
<dbReference type="Pfam" id="PF00002">
    <property type="entry name" value="7tm_2"/>
    <property type="match status" value="1"/>
</dbReference>
<comment type="subcellular location">
    <subcellularLocation>
        <location evidence="1">Membrane</location>
        <topology evidence="1">Multi-pass membrane protein</topology>
    </subcellularLocation>
</comment>
<keyword evidence="7" id="KW-1185">Reference proteome</keyword>
<dbReference type="PANTHER" id="PTHR45620:SF1">
    <property type="entry name" value="G-PROTEIN COUPLED RECEPTORS FAMILY 2 PROFILE 2 DOMAIN-CONTAINING PROTEIN"/>
    <property type="match status" value="1"/>
</dbReference>
<dbReference type="Gene3D" id="1.20.1070.10">
    <property type="entry name" value="Rhodopsin 7-helix transmembrane proteins"/>
    <property type="match status" value="1"/>
</dbReference>
<evidence type="ECO:0000256" key="2">
    <source>
        <dbReference type="ARBA" id="ARBA00022692"/>
    </source>
</evidence>
<evidence type="ECO:0000313" key="7">
    <source>
        <dbReference type="Proteomes" id="UP001626550"/>
    </source>
</evidence>
<feature type="non-terminal residue" evidence="6">
    <location>
        <position position="89"/>
    </location>
</feature>